<accession>A0A8H7DZG5</accession>
<evidence type="ECO:0000256" key="1">
    <source>
        <dbReference type="SAM" id="MobiDB-lite"/>
    </source>
</evidence>
<dbReference type="Proteomes" id="UP000606974">
    <property type="component" value="Unassembled WGS sequence"/>
</dbReference>
<evidence type="ECO:0000313" key="3">
    <source>
        <dbReference type="Proteomes" id="UP000606974"/>
    </source>
</evidence>
<evidence type="ECO:0000313" key="2">
    <source>
        <dbReference type="EMBL" id="KAF7502468.1"/>
    </source>
</evidence>
<protein>
    <submittedName>
        <fullName evidence="2">Uncharacterized protein</fullName>
    </submittedName>
</protein>
<keyword evidence="3" id="KW-1185">Reference proteome</keyword>
<feature type="region of interest" description="Disordered" evidence="1">
    <location>
        <begin position="1"/>
        <end position="24"/>
    </location>
</feature>
<feature type="compositionally biased region" description="Polar residues" evidence="1">
    <location>
        <begin position="1"/>
        <end position="15"/>
    </location>
</feature>
<organism evidence="2 3">
    <name type="scientific">Endocarpon pusillum</name>
    <dbReference type="NCBI Taxonomy" id="364733"/>
    <lineage>
        <taxon>Eukaryota</taxon>
        <taxon>Fungi</taxon>
        <taxon>Dikarya</taxon>
        <taxon>Ascomycota</taxon>
        <taxon>Pezizomycotina</taxon>
        <taxon>Eurotiomycetes</taxon>
        <taxon>Chaetothyriomycetidae</taxon>
        <taxon>Verrucariales</taxon>
        <taxon>Verrucariaceae</taxon>
        <taxon>Endocarpon</taxon>
    </lineage>
</organism>
<dbReference type="AlphaFoldDB" id="A0A8H7DZG5"/>
<gene>
    <name evidence="2" type="ORF">GJ744_005683</name>
</gene>
<dbReference type="EMBL" id="JAACFV010000249">
    <property type="protein sequence ID" value="KAF7502468.1"/>
    <property type="molecule type" value="Genomic_DNA"/>
</dbReference>
<sequence>MEGSSLLSDNGSRSGASDGESSLAVLGPGTLDFRGRFIQTMLQHHYNWAILDSAQLSYVLNRLRNFTKCDYLILSSLY</sequence>
<name>A0A8H7DZG5_9EURO</name>
<reference evidence="2" key="1">
    <citation type="submission" date="2020-02" db="EMBL/GenBank/DDBJ databases">
        <authorList>
            <person name="Palmer J.M."/>
        </authorList>
    </citation>
    <scope>NUCLEOTIDE SEQUENCE</scope>
    <source>
        <strain evidence="2">EPUS1.4</strain>
        <tissue evidence="2">Thallus</tissue>
    </source>
</reference>
<comment type="caution">
    <text evidence="2">The sequence shown here is derived from an EMBL/GenBank/DDBJ whole genome shotgun (WGS) entry which is preliminary data.</text>
</comment>
<proteinExistence type="predicted"/>